<evidence type="ECO:0000313" key="3">
    <source>
        <dbReference type="Proteomes" id="UP000187323"/>
    </source>
</evidence>
<dbReference type="Proteomes" id="UP000187439">
    <property type="component" value="Unassembled WGS sequence"/>
</dbReference>
<organism evidence="1 4">
    <name type="scientific">Paenibacillus odorifer</name>
    <dbReference type="NCBI Taxonomy" id="189426"/>
    <lineage>
        <taxon>Bacteria</taxon>
        <taxon>Bacillati</taxon>
        <taxon>Bacillota</taxon>
        <taxon>Bacilli</taxon>
        <taxon>Bacillales</taxon>
        <taxon>Paenibacillaceae</taxon>
        <taxon>Paenibacillus</taxon>
    </lineage>
</organism>
<dbReference type="Gene3D" id="3.30.565.10">
    <property type="entry name" value="Histidine kinase-like ATPase, C-terminal domain"/>
    <property type="match status" value="1"/>
</dbReference>
<dbReference type="Proteomes" id="UP000187323">
    <property type="component" value="Unassembled WGS sequence"/>
</dbReference>
<name>A0A1R0XYI4_9BACL</name>
<proteinExistence type="predicted"/>
<evidence type="ECO:0000313" key="4">
    <source>
        <dbReference type="Proteomes" id="UP000187439"/>
    </source>
</evidence>
<evidence type="ECO:0000313" key="1">
    <source>
        <dbReference type="EMBL" id="OMD40047.1"/>
    </source>
</evidence>
<keyword evidence="1" id="KW-0067">ATP-binding</keyword>
<gene>
    <name evidence="2" type="ORF">BSK47_14800</name>
    <name evidence="1" type="ORF">BSK52_14220</name>
</gene>
<dbReference type="AlphaFoldDB" id="A0A1R0XYI4"/>
<dbReference type="OrthoDB" id="7069425at2"/>
<dbReference type="GO" id="GO:0005524">
    <property type="term" value="F:ATP binding"/>
    <property type="evidence" value="ECO:0007669"/>
    <property type="project" value="UniProtKB-KW"/>
</dbReference>
<comment type="caution">
    <text evidence="1">The sequence shown here is derived from an EMBL/GenBank/DDBJ whole genome shotgun (WGS) entry which is preliminary data.</text>
</comment>
<dbReference type="NCBIfam" id="NF047352">
    <property type="entry name" value="P_loop_sacsin"/>
    <property type="match status" value="1"/>
</dbReference>
<sequence>MGFSQKIRNLRNKAQETQAANKIIDMLDDLKMKNDETTSYRWIWELIQNAKDVVNTSGMVDITINFDQGNNSVEFKHNGKLFSTENIVFLIEQVSTKDRTITDEKSKKTTGKFGTGFLTTHLLSEKVRVSGYLQDIGESPYSFNVVLDRSGVDQQSIISAIQESCLELDKNTTIATDKTIDDKDFNTCFTYDLDESGVSTAKKGLRNLLIAAPYVFAFVPKIGSITVTSGQYVQTISRGKMIETELEDAKVTKVVITTNGVTKDKFIFVLGTNDVSVAVEVEECADSNFTTKYDPQLPKIFCDFPLLGTNDFSFPVVVNSALFNPTEPRNGIRLTDKDHKQIKENKHLLIEASHLYIKMVDYFLRKGYEGIYNITKISEQPAKDWLSKEWFEQEIINKLKFHILEIPLISTHSAEKRSLADEWGGTRVLIPKDLDESLRAKVWTLSSNLIPDMITKREELECWYNSLWEECRNYGLIDLINRVEKFENISELSKNLNVNVNDWLNELLALFYSNEYSYTNSLGRSPRILPNQYGEFRTLDEVSLDCGIDEVYKDISTVLNLDFKIELLDKEINSKFLTNIKKLTLDDVFSEILKKLHRSHSAVQDFYKSIISLQAKQNSEQNDFLNLVCELQGKDAWIMNTVSKQSQELLKLALKFWREKITKDISSYESLRNFASTFSFTSDREAMIWLSNFVQILVKYEQEGLLDKISILPDQYGDFKMRAELSQDSGEIDEILKDASKHAGYDVRKTLLSKDIILDLPENRTVYLENISEKITQYVKTNKNSIGQNDIDVKEVFQKTYLWLRENLTNETVKKCFKDLLTNLHWFYNDNDIAENMSKIEEYNDILEKYGVSGVQELEQILSRSNVESSSSKTVEISMEILAQWGISTEEDLNRALENNVFGPEFIHDSKRNSELFSYVQDILERSKNKIIEFLEKKEDENGVKEYDISDPIRISNTIFVIKKHGTDIYLITRPSDYGQIILYYDTELDMLDYEKDCELWVEDDKSEPQKITFGKILKLTGINKIPLRSIREK</sequence>
<dbReference type="InterPro" id="IPR036890">
    <property type="entry name" value="HATPase_C_sf"/>
</dbReference>
<protein>
    <submittedName>
        <fullName evidence="1">ATP-binding protein</fullName>
    </submittedName>
</protein>
<dbReference type="SUPFAM" id="SSF55874">
    <property type="entry name" value="ATPase domain of HSP90 chaperone/DNA topoisomerase II/histidine kinase"/>
    <property type="match status" value="1"/>
</dbReference>
<dbReference type="EMBL" id="MPTO01000012">
    <property type="protein sequence ID" value="OME19838.1"/>
    <property type="molecule type" value="Genomic_DNA"/>
</dbReference>
<accession>A0A1R0XYI4</accession>
<evidence type="ECO:0000313" key="2">
    <source>
        <dbReference type="EMBL" id="OME19838.1"/>
    </source>
</evidence>
<keyword evidence="1" id="KW-0547">Nucleotide-binding</keyword>
<dbReference type="EMBL" id="MPTC01000011">
    <property type="protein sequence ID" value="OMD40047.1"/>
    <property type="molecule type" value="Genomic_DNA"/>
</dbReference>
<reference evidence="3 4" key="1">
    <citation type="submission" date="2016-10" db="EMBL/GenBank/DDBJ databases">
        <title>Paenibacillus species isolates.</title>
        <authorList>
            <person name="Beno S.M."/>
        </authorList>
    </citation>
    <scope>NUCLEOTIDE SEQUENCE [LARGE SCALE GENOMIC DNA]</scope>
    <source>
        <strain evidence="1 4">FSL H7-0710</strain>
        <strain evidence="2 3">FSL H7-0918</strain>
    </source>
</reference>